<keyword evidence="17" id="KW-1185">Reference proteome</keyword>
<dbReference type="InterPro" id="IPR019757">
    <property type="entry name" value="Pept_S26A_signal_pept_1_Lys-AS"/>
</dbReference>
<dbReference type="EC" id="3.4.21.89" evidence="4 13"/>
<evidence type="ECO:0000259" key="15">
    <source>
        <dbReference type="Pfam" id="PF10502"/>
    </source>
</evidence>
<keyword evidence="9 13" id="KW-0378">Hydrolase</keyword>
<keyword evidence="6" id="KW-1003">Cell membrane</keyword>
<dbReference type="PRINTS" id="PR00727">
    <property type="entry name" value="LEADERPTASE"/>
</dbReference>
<evidence type="ECO:0000313" key="16">
    <source>
        <dbReference type="EMBL" id="AFP85462.1"/>
    </source>
</evidence>
<dbReference type="PANTHER" id="PTHR43390:SF1">
    <property type="entry name" value="CHLOROPLAST PROCESSING PEPTIDASE"/>
    <property type="match status" value="1"/>
</dbReference>
<dbReference type="Pfam" id="PF10502">
    <property type="entry name" value="Peptidase_S26"/>
    <property type="match status" value="1"/>
</dbReference>
<dbReference type="OrthoDB" id="9815782at2"/>
<dbReference type="MEROPS" id="S26.001"/>
<reference evidence="16 17" key="1">
    <citation type="journal article" date="2012" name="Mol. Biol. Evol.">
        <title>Genome reduction and co-evolution between the primary and secondary bacterial symbionts of psyllids.</title>
        <authorList>
            <person name="Sloan D.B."/>
            <person name="Moran N.A."/>
        </authorList>
    </citation>
    <scope>NUCLEOTIDE SEQUENCE [LARGE SCALE GENOMIC DNA]</scope>
    <source>
        <strain evidence="16">Hcub_S</strain>
    </source>
</reference>
<evidence type="ECO:0000256" key="11">
    <source>
        <dbReference type="ARBA" id="ARBA00023136"/>
    </source>
</evidence>
<dbReference type="RefSeq" id="WP_014888759.1">
    <property type="nucleotide sequence ID" value="NC_018420.1"/>
</dbReference>
<evidence type="ECO:0000313" key="17">
    <source>
        <dbReference type="Proteomes" id="UP000003937"/>
    </source>
</evidence>
<dbReference type="InterPro" id="IPR019758">
    <property type="entry name" value="Pept_S26A_signal_pept_1_CS"/>
</dbReference>
<evidence type="ECO:0000256" key="7">
    <source>
        <dbReference type="ARBA" id="ARBA00022670"/>
    </source>
</evidence>
<dbReference type="EMBL" id="CP003547">
    <property type="protein sequence ID" value="AFP85462.1"/>
    <property type="molecule type" value="Genomic_DNA"/>
</dbReference>
<dbReference type="NCBIfam" id="NF008114">
    <property type="entry name" value="PRK10861.1"/>
    <property type="match status" value="1"/>
</dbReference>
<dbReference type="STRING" id="134287.A35E_00149"/>
<evidence type="ECO:0000256" key="5">
    <source>
        <dbReference type="ARBA" id="ARBA00019232"/>
    </source>
</evidence>
<dbReference type="PROSITE" id="PS00501">
    <property type="entry name" value="SPASE_I_1"/>
    <property type="match status" value="1"/>
</dbReference>
<comment type="similarity">
    <text evidence="3 14">Belongs to the peptidase S26 family.</text>
</comment>
<dbReference type="KEGG" id="sehc:A35E_00149"/>
<dbReference type="GO" id="GO:0006465">
    <property type="term" value="P:signal peptide processing"/>
    <property type="evidence" value="ECO:0007669"/>
    <property type="project" value="InterPro"/>
</dbReference>
<gene>
    <name evidence="16" type="ORF">A35E_00149</name>
</gene>
<dbReference type="Gene3D" id="2.170.230.10">
    <property type="match status" value="1"/>
</dbReference>
<organism evidence="16 17">
    <name type="scientific">secondary endosymbiont of Heteropsylla cubana</name>
    <dbReference type="NCBI Taxonomy" id="134287"/>
    <lineage>
        <taxon>Bacteria</taxon>
        <taxon>Pseudomonadati</taxon>
        <taxon>Pseudomonadota</taxon>
        <taxon>Gammaproteobacteria</taxon>
        <taxon>Enterobacterales</taxon>
        <taxon>Enterobacteriaceae</taxon>
        <taxon>aphid secondary symbionts</taxon>
    </lineage>
</organism>
<dbReference type="PROSITE" id="PS00761">
    <property type="entry name" value="SPASE_I_3"/>
    <property type="match status" value="1"/>
</dbReference>
<dbReference type="GO" id="GO:0009003">
    <property type="term" value="F:signal peptidase activity"/>
    <property type="evidence" value="ECO:0007669"/>
    <property type="project" value="UniProtKB-EC"/>
</dbReference>
<feature type="transmembrane region" description="Helical" evidence="13">
    <location>
        <begin position="69"/>
        <end position="87"/>
    </location>
</feature>
<evidence type="ECO:0000256" key="13">
    <source>
        <dbReference type="RuleBase" id="RU003993"/>
    </source>
</evidence>
<dbReference type="NCBIfam" id="TIGR02227">
    <property type="entry name" value="sigpep_I_bact"/>
    <property type="match status" value="1"/>
</dbReference>
<dbReference type="PANTHER" id="PTHR43390">
    <property type="entry name" value="SIGNAL PEPTIDASE I"/>
    <property type="match status" value="1"/>
</dbReference>
<accession>J3TGC9</accession>
<keyword evidence="8 13" id="KW-0812">Transmembrane</keyword>
<dbReference type="AlphaFoldDB" id="J3TGC9"/>
<proteinExistence type="inferred from homology"/>
<evidence type="ECO:0000256" key="14">
    <source>
        <dbReference type="RuleBase" id="RU362042"/>
    </source>
</evidence>
<comment type="catalytic activity">
    <reaction evidence="1 13">
        <text>Cleavage of hydrophobic, N-terminal signal or leader sequences from secreted and periplasmic proteins.</text>
        <dbReference type="EC" id="3.4.21.89"/>
    </reaction>
</comment>
<protein>
    <recommendedName>
        <fullName evidence="5 13">Signal peptidase I</fullName>
        <ecNumber evidence="4 13">3.4.21.89</ecNumber>
    </recommendedName>
</protein>
<dbReference type="Gene3D" id="2.10.109.10">
    <property type="entry name" value="Umud Fragment, subunit A"/>
    <property type="match status" value="1"/>
</dbReference>
<feature type="active site" evidence="12">
    <location>
        <position position="96"/>
    </location>
</feature>
<feature type="active site" evidence="12">
    <location>
        <position position="151"/>
    </location>
</feature>
<dbReference type="PATRIC" id="fig|134287.3.peg.140"/>
<name>J3TGC9_9ENTR</name>
<evidence type="ECO:0000256" key="1">
    <source>
        <dbReference type="ARBA" id="ARBA00000677"/>
    </source>
</evidence>
<evidence type="ECO:0000256" key="4">
    <source>
        <dbReference type="ARBA" id="ARBA00013208"/>
    </source>
</evidence>
<dbReference type="InterPro" id="IPR019533">
    <property type="entry name" value="Peptidase_S26"/>
</dbReference>
<dbReference type="SUPFAM" id="SSF51306">
    <property type="entry name" value="LexA/Signal peptidase"/>
    <property type="match status" value="1"/>
</dbReference>
<keyword evidence="10 13" id="KW-1133">Transmembrane helix</keyword>
<keyword evidence="7 13" id="KW-0645">Protease</keyword>
<feature type="domain" description="Peptidase S26" evidence="15">
    <location>
        <begin position="68"/>
        <end position="309"/>
    </location>
</feature>
<evidence type="ECO:0000256" key="3">
    <source>
        <dbReference type="ARBA" id="ARBA00009370"/>
    </source>
</evidence>
<evidence type="ECO:0000256" key="9">
    <source>
        <dbReference type="ARBA" id="ARBA00022801"/>
    </source>
</evidence>
<dbReference type="PROSITE" id="PS00760">
    <property type="entry name" value="SPASE_I_2"/>
    <property type="match status" value="1"/>
</dbReference>
<dbReference type="GO" id="GO:0004252">
    <property type="term" value="F:serine-type endopeptidase activity"/>
    <property type="evidence" value="ECO:0007669"/>
    <property type="project" value="InterPro"/>
</dbReference>
<dbReference type="InterPro" id="IPR019766">
    <property type="entry name" value="Sign_pep_all-beta_subdom"/>
</dbReference>
<dbReference type="InterPro" id="IPR036286">
    <property type="entry name" value="LexA/Signal_pep-like_sf"/>
</dbReference>
<dbReference type="InterPro" id="IPR000223">
    <property type="entry name" value="Pept_S26A_signal_pept_1"/>
</dbReference>
<comment type="subcellular location">
    <subcellularLocation>
        <location evidence="2">Cell membrane</location>
        <topology evidence="2">Multi-pass membrane protein</topology>
    </subcellularLocation>
    <subcellularLocation>
        <location evidence="14">Membrane</location>
        <topology evidence="14">Multi-pass membrane protein</topology>
    </subcellularLocation>
</comment>
<evidence type="ECO:0000256" key="2">
    <source>
        <dbReference type="ARBA" id="ARBA00004651"/>
    </source>
</evidence>
<feature type="transmembrane region" description="Helical" evidence="13">
    <location>
        <begin position="6"/>
        <end position="23"/>
    </location>
</feature>
<dbReference type="GO" id="GO:0005886">
    <property type="term" value="C:plasma membrane"/>
    <property type="evidence" value="ECO:0007669"/>
    <property type="project" value="UniProtKB-SubCell"/>
</dbReference>
<dbReference type="Proteomes" id="UP000003937">
    <property type="component" value="Chromosome"/>
</dbReference>
<evidence type="ECO:0000256" key="12">
    <source>
        <dbReference type="PIRSR" id="PIRSR600223-1"/>
    </source>
</evidence>
<evidence type="ECO:0000256" key="6">
    <source>
        <dbReference type="ARBA" id="ARBA00022475"/>
    </source>
</evidence>
<dbReference type="CDD" id="cd06530">
    <property type="entry name" value="S26_SPase_I"/>
    <property type="match status" value="1"/>
</dbReference>
<keyword evidence="11 13" id="KW-0472">Membrane</keyword>
<dbReference type="InterPro" id="IPR019756">
    <property type="entry name" value="Pept_S26A_signal_pept_1_Ser-AS"/>
</dbReference>
<evidence type="ECO:0000256" key="8">
    <source>
        <dbReference type="ARBA" id="ARBA00022692"/>
    </source>
</evidence>
<sequence precursor="true">MANIFTLMLAIATFSSGILWCLFKVKEKLINPFLNQKVAMRQKQYVINEISKNNNTLYMDRNLMRLQSCASIFPVLCIIFLVRSFILEPFQIPSSSMKPTLLVGDFILVKKFAYGVKNPITQTTLMKTSYPKRGDLVLFKYPLNPKLDYIKRVVGLPGDHIIYDYVNKHLIIYPYTDNSVMKLKKSLKITYNELHFDNFDKSLDLNNIQKKRTDCLQVFLDNETNIPSLDQTKNKESLGDVIHEILTVKGKQDNIKSYYQQPGYCLGEWVVPEKSYFMMGDNRDCSADSRFWGFVPEKNLVGKATMIWMSLDKEEGEWPIGVRLNRIGAVH</sequence>
<dbReference type="HOGENOM" id="CLU_028723_1_1_6"/>
<evidence type="ECO:0000256" key="10">
    <source>
        <dbReference type="ARBA" id="ARBA00022989"/>
    </source>
</evidence>